<evidence type="ECO:0000313" key="3">
    <source>
        <dbReference type="EMBL" id="KAL0066030.1"/>
    </source>
</evidence>
<dbReference type="Gene3D" id="1.20.1280.50">
    <property type="match status" value="1"/>
</dbReference>
<dbReference type="Proteomes" id="UP001437256">
    <property type="component" value="Unassembled WGS sequence"/>
</dbReference>
<protein>
    <recommendedName>
        <fullName evidence="2">F-box domain-containing protein</fullName>
    </recommendedName>
</protein>
<dbReference type="PROSITE" id="PS50181">
    <property type="entry name" value="FBOX"/>
    <property type="match status" value="1"/>
</dbReference>
<dbReference type="Gene3D" id="3.80.10.10">
    <property type="entry name" value="Ribonuclease Inhibitor"/>
    <property type="match status" value="1"/>
</dbReference>
<organism evidence="3 4">
    <name type="scientific">Marasmius tenuissimus</name>
    <dbReference type="NCBI Taxonomy" id="585030"/>
    <lineage>
        <taxon>Eukaryota</taxon>
        <taxon>Fungi</taxon>
        <taxon>Dikarya</taxon>
        <taxon>Basidiomycota</taxon>
        <taxon>Agaricomycotina</taxon>
        <taxon>Agaricomycetes</taxon>
        <taxon>Agaricomycetidae</taxon>
        <taxon>Agaricales</taxon>
        <taxon>Marasmiineae</taxon>
        <taxon>Marasmiaceae</taxon>
        <taxon>Marasmius</taxon>
    </lineage>
</organism>
<feature type="domain" description="F-box" evidence="2">
    <location>
        <begin position="71"/>
        <end position="127"/>
    </location>
</feature>
<dbReference type="SUPFAM" id="SSF52047">
    <property type="entry name" value="RNI-like"/>
    <property type="match status" value="1"/>
</dbReference>
<keyword evidence="1" id="KW-0175">Coiled coil</keyword>
<evidence type="ECO:0000313" key="4">
    <source>
        <dbReference type="Proteomes" id="UP001437256"/>
    </source>
</evidence>
<comment type="caution">
    <text evidence="3">The sequence shown here is derived from an EMBL/GenBank/DDBJ whole genome shotgun (WGS) entry which is preliminary data.</text>
</comment>
<accession>A0ABR2ZWH1</accession>
<feature type="coiled-coil region" evidence="1">
    <location>
        <begin position="29"/>
        <end position="63"/>
    </location>
</feature>
<evidence type="ECO:0000259" key="2">
    <source>
        <dbReference type="PROSITE" id="PS50181"/>
    </source>
</evidence>
<sequence length="538" mass="60200">MTSSRVSEIANLFRNTVTSSDRQIVSQFLRDTEREIRECDTEMNKLRTTMHALENRRKGLKSAVERCRSLLSPVRRLPAEVLVDIFSFACPFNRIRPSSPPSTLCLSMVCGQWRTIVLSTSRLWSSIDIPFIEWRDRLPTLERLVQLFMERSAIYPLHLRLDFDQVGLAANVGMRISSILAVLAGNCERWKDVLLSNSSDNSIYLDLFSRGAWAFPQLKRVDINGVSTPGPYPLLLKLFKDSPSLHALSLTGFGILDNHNDRFDLPWNQIKLLRIGLASAPQATSFLARFPNLEKLFLHVRGGGSHVHHTSQTIKYLSVTESNSLGRAVSITLSYLSLPKLISLSIIGGRRASTIGREEVITDFLARSGCSLASLNLTEIALRDLQVIALLEIIPTLKSLEIVERRDVSPGDYLITGTFLRRFIVAHEPEPLRQGSSFLPRLTTVVLDMMQKDEVVEEDFFDMVSSRWIPDAGRAREIGVECLRSVRITLSCTNAGENSDSSASEGGLSLESLECFRDAGLRLYVPHKSIAGSVLINE</sequence>
<dbReference type="EMBL" id="JBBXMP010000039">
    <property type="protein sequence ID" value="KAL0066030.1"/>
    <property type="molecule type" value="Genomic_DNA"/>
</dbReference>
<keyword evidence="4" id="KW-1185">Reference proteome</keyword>
<dbReference type="InterPro" id="IPR036047">
    <property type="entry name" value="F-box-like_dom_sf"/>
</dbReference>
<name>A0ABR2ZWH1_9AGAR</name>
<dbReference type="InterPro" id="IPR001810">
    <property type="entry name" value="F-box_dom"/>
</dbReference>
<gene>
    <name evidence="3" type="ORF">AAF712_006858</name>
</gene>
<evidence type="ECO:0000256" key="1">
    <source>
        <dbReference type="SAM" id="Coils"/>
    </source>
</evidence>
<proteinExistence type="predicted"/>
<reference evidence="3 4" key="1">
    <citation type="submission" date="2024-05" db="EMBL/GenBank/DDBJ databases">
        <title>A draft genome resource for the thread blight pathogen Marasmius tenuissimus strain MS-2.</title>
        <authorList>
            <person name="Yulfo-Soto G.E."/>
            <person name="Baruah I.K."/>
            <person name="Amoako-Attah I."/>
            <person name="Bukari Y."/>
            <person name="Meinhardt L.W."/>
            <person name="Bailey B.A."/>
            <person name="Cohen S.P."/>
        </authorList>
    </citation>
    <scope>NUCLEOTIDE SEQUENCE [LARGE SCALE GENOMIC DNA]</scope>
    <source>
        <strain evidence="3 4">MS-2</strain>
    </source>
</reference>
<dbReference type="Pfam" id="PF12937">
    <property type="entry name" value="F-box-like"/>
    <property type="match status" value="1"/>
</dbReference>
<dbReference type="InterPro" id="IPR032675">
    <property type="entry name" value="LRR_dom_sf"/>
</dbReference>
<dbReference type="SUPFAM" id="SSF81383">
    <property type="entry name" value="F-box domain"/>
    <property type="match status" value="1"/>
</dbReference>